<evidence type="ECO:0000313" key="7">
    <source>
        <dbReference type="EMBL" id="KAJ9635001.1"/>
    </source>
</evidence>
<sequence>MASHDVKPLDSSKQIEAAQGDFSHSDNVEVDNGTLTKDLNRLPQNFTAKEERTCLRKIDLWLMPIIVVTYGLQYVDKVILNGASQFGIIQDLDLYTVAGLDEQTHKPILNLHRFSLVTLIFYWGYLAGAVPAAFLAQKLPLGKYLAGTVVIWGAVTMLTAVVSSYPGLMVQRFFLGFCEAGAGPGFSLMIPLFWRREEQPLRYSVWYMSQGLGGFLGPMMVYGIGHIKGDLSPWKYQYLILGAMTVGWGIIMIFALPNNPESAWFLKEHERKVADARIRLELVTEETKSIKPHQIVEALKDPKTWLTVVSTYCIHFINGACSGFGSIIVKSFGYSPFKSVLLTGCAGIYLLVVLAITGWAANYLRNIRAIIWCICELFVIAGAALTWKVQWAPDHSAALAGFFLLFTFPPSYTMLLSLVGSNTGGYTKKVFVMGLVWMAYCISNGTAPLFIKTTEVKEHYPSLFQGALTTAALSVVCSLAMRIYLVRENKKRDQNLDAAIRDGAIAHDLTDWENPHFRYTL</sequence>
<feature type="transmembrane region" description="Helical" evidence="6">
    <location>
        <begin position="206"/>
        <end position="224"/>
    </location>
</feature>
<dbReference type="AlphaFoldDB" id="A0AA39CYB1"/>
<protein>
    <recommendedName>
        <fullName evidence="9">Major facilitator superfamily (MFS) profile domain-containing protein</fullName>
    </recommendedName>
</protein>
<proteinExistence type="predicted"/>
<dbReference type="Pfam" id="PF07690">
    <property type="entry name" value="MFS_1"/>
    <property type="match status" value="1"/>
</dbReference>
<keyword evidence="2" id="KW-0813">Transport</keyword>
<dbReference type="Proteomes" id="UP001172681">
    <property type="component" value="Unassembled WGS sequence"/>
</dbReference>
<dbReference type="Gene3D" id="1.20.1250.20">
    <property type="entry name" value="MFS general substrate transporter like domains"/>
    <property type="match status" value="2"/>
</dbReference>
<feature type="transmembrane region" description="Helical" evidence="6">
    <location>
        <begin position="369"/>
        <end position="387"/>
    </location>
</feature>
<dbReference type="SUPFAM" id="SSF103473">
    <property type="entry name" value="MFS general substrate transporter"/>
    <property type="match status" value="1"/>
</dbReference>
<dbReference type="InterPro" id="IPR011701">
    <property type="entry name" value="MFS"/>
</dbReference>
<keyword evidence="8" id="KW-1185">Reference proteome</keyword>
<feature type="transmembrane region" description="Helical" evidence="6">
    <location>
        <begin position="399"/>
        <end position="418"/>
    </location>
</feature>
<name>A0AA39CYB1_9EURO</name>
<evidence type="ECO:0000256" key="3">
    <source>
        <dbReference type="ARBA" id="ARBA00022692"/>
    </source>
</evidence>
<accession>A0AA39CYB1</accession>
<dbReference type="GO" id="GO:0022857">
    <property type="term" value="F:transmembrane transporter activity"/>
    <property type="evidence" value="ECO:0007669"/>
    <property type="project" value="InterPro"/>
</dbReference>
<evidence type="ECO:0008006" key="9">
    <source>
        <dbReference type="Google" id="ProtNLM"/>
    </source>
</evidence>
<feature type="transmembrane region" description="Helical" evidence="6">
    <location>
        <begin position="141"/>
        <end position="161"/>
    </location>
</feature>
<feature type="transmembrane region" description="Helical" evidence="6">
    <location>
        <begin position="463"/>
        <end position="485"/>
    </location>
</feature>
<keyword evidence="3 6" id="KW-0812">Transmembrane</keyword>
<comment type="caution">
    <text evidence="7">The sequence shown here is derived from an EMBL/GenBank/DDBJ whole genome shotgun (WGS) entry which is preliminary data.</text>
</comment>
<evidence type="ECO:0000256" key="2">
    <source>
        <dbReference type="ARBA" id="ARBA00022448"/>
    </source>
</evidence>
<reference evidence="7" key="1">
    <citation type="submission" date="2022-10" db="EMBL/GenBank/DDBJ databases">
        <title>Culturing micro-colonial fungi from biological soil crusts in the Mojave desert and describing Neophaeococcomyces mojavensis, and introducing the new genera and species Taxawa tesnikishii.</title>
        <authorList>
            <person name="Kurbessoian T."/>
            <person name="Stajich J.E."/>
        </authorList>
    </citation>
    <scope>NUCLEOTIDE SEQUENCE</scope>
    <source>
        <strain evidence="7">TK_35</strain>
    </source>
</reference>
<feature type="transmembrane region" description="Helical" evidence="6">
    <location>
        <begin position="114"/>
        <end position="135"/>
    </location>
</feature>
<dbReference type="GO" id="GO:0016020">
    <property type="term" value="C:membrane"/>
    <property type="evidence" value="ECO:0007669"/>
    <property type="project" value="UniProtKB-SubCell"/>
</dbReference>
<feature type="transmembrane region" description="Helical" evidence="6">
    <location>
        <begin position="173"/>
        <end position="194"/>
    </location>
</feature>
<evidence type="ECO:0000256" key="6">
    <source>
        <dbReference type="SAM" id="Phobius"/>
    </source>
</evidence>
<keyword evidence="5 6" id="KW-0472">Membrane</keyword>
<organism evidence="7 8">
    <name type="scientific">Knufia peltigerae</name>
    <dbReference type="NCBI Taxonomy" id="1002370"/>
    <lineage>
        <taxon>Eukaryota</taxon>
        <taxon>Fungi</taxon>
        <taxon>Dikarya</taxon>
        <taxon>Ascomycota</taxon>
        <taxon>Pezizomycotina</taxon>
        <taxon>Eurotiomycetes</taxon>
        <taxon>Chaetothyriomycetidae</taxon>
        <taxon>Chaetothyriales</taxon>
        <taxon>Trichomeriaceae</taxon>
        <taxon>Knufia</taxon>
    </lineage>
</organism>
<dbReference type="EMBL" id="JAPDRN010000035">
    <property type="protein sequence ID" value="KAJ9635001.1"/>
    <property type="molecule type" value="Genomic_DNA"/>
</dbReference>
<feature type="transmembrane region" description="Helical" evidence="6">
    <location>
        <begin position="236"/>
        <end position="256"/>
    </location>
</feature>
<evidence type="ECO:0000256" key="4">
    <source>
        <dbReference type="ARBA" id="ARBA00022989"/>
    </source>
</evidence>
<comment type="subcellular location">
    <subcellularLocation>
        <location evidence="1">Membrane</location>
        <topology evidence="1">Multi-pass membrane protein</topology>
    </subcellularLocation>
</comment>
<evidence type="ECO:0000256" key="5">
    <source>
        <dbReference type="ARBA" id="ARBA00023136"/>
    </source>
</evidence>
<dbReference type="InterPro" id="IPR036259">
    <property type="entry name" value="MFS_trans_sf"/>
</dbReference>
<dbReference type="PANTHER" id="PTHR43791:SF55">
    <property type="entry name" value="TRANSPORTER, PUTATIVE (AFU_ORTHOLOGUE AFUA_6G01820)-RELATED"/>
    <property type="match status" value="1"/>
</dbReference>
<feature type="transmembrane region" description="Helical" evidence="6">
    <location>
        <begin position="340"/>
        <end position="362"/>
    </location>
</feature>
<keyword evidence="4 6" id="KW-1133">Transmembrane helix</keyword>
<evidence type="ECO:0000256" key="1">
    <source>
        <dbReference type="ARBA" id="ARBA00004141"/>
    </source>
</evidence>
<gene>
    <name evidence="7" type="ORF">H2204_005956</name>
</gene>
<dbReference type="PANTHER" id="PTHR43791">
    <property type="entry name" value="PERMEASE-RELATED"/>
    <property type="match status" value="1"/>
</dbReference>
<evidence type="ECO:0000313" key="8">
    <source>
        <dbReference type="Proteomes" id="UP001172681"/>
    </source>
</evidence>
<feature type="transmembrane region" description="Helical" evidence="6">
    <location>
        <begin position="430"/>
        <end position="451"/>
    </location>
</feature>